<gene>
    <name evidence="1" type="ORF">B0H16DRAFT_1461455</name>
</gene>
<name>A0AAD7IRF1_9AGAR</name>
<proteinExistence type="predicted"/>
<dbReference type="AlphaFoldDB" id="A0AAD7IRF1"/>
<organism evidence="1 2">
    <name type="scientific">Mycena metata</name>
    <dbReference type="NCBI Taxonomy" id="1033252"/>
    <lineage>
        <taxon>Eukaryota</taxon>
        <taxon>Fungi</taxon>
        <taxon>Dikarya</taxon>
        <taxon>Basidiomycota</taxon>
        <taxon>Agaricomycotina</taxon>
        <taxon>Agaricomycetes</taxon>
        <taxon>Agaricomycetidae</taxon>
        <taxon>Agaricales</taxon>
        <taxon>Marasmiineae</taxon>
        <taxon>Mycenaceae</taxon>
        <taxon>Mycena</taxon>
    </lineage>
</organism>
<sequence length="149" mass="15869">MPRPIETIAVKSVAVAYTGPIPMTVTPGIGTDHKTLSVTSNYADIPAADDTDPPYTFKADTNDLKEKELAPQGDTCFAWDTTAGKINQDTTCGHVYYCLTGSFGSEPPPRVWGVQLTGYTPSGGLPKTLFQYSSGVNLYGDNSDVGPPF</sequence>
<keyword evidence="2" id="KW-1185">Reference proteome</keyword>
<evidence type="ECO:0000313" key="1">
    <source>
        <dbReference type="EMBL" id="KAJ7748954.1"/>
    </source>
</evidence>
<accession>A0AAD7IRF1</accession>
<dbReference type="EMBL" id="JARKIB010000071">
    <property type="protein sequence ID" value="KAJ7748954.1"/>
    <property type="molecule type" value="Genomic_DNA"/>
</dbReference>
<dbReference type="Proteomes" id="UP001215598">
    <property type="component" value="Unassembled WGS sequence"/>
</dbReference>
<comment type="caution">
    <text evidence="1">The sequence shown here is derived from an EMBL/GenBank/DDBJ whole genome shotgun (WGS) entry which is preliminary data.</text>
</comment>
<protein>
    <submittedName>
        <fullName evidence="1">Uncharacterized protein</fullName>
    </submittedName>
</protein>
<evidence type="ECO:0000313" key="2">
    <source>
        <dbReference type="Proteomes" id="UP001215598"/>
    </source>
</evidence>
<reference evidence="1" key="1">
    <citation type="submission" date="2023-03" db="EMBL/GenBank/DDBJ databases">
        <title>Massive genome expansion in bonnet fungi (Mycena s.s.) driven by repeated elements and novel gene families across ecological guilds.</title>
        <authorList>
            <consortium name="Lawrence Berkeley National Laboratory"/>
            <person name="Harder C.B."/>
            <person name="Miyauchi S."/>
            <person name="Viragh M."/>
            <person name="Kuo A."/>
            <person name="Thoen E."/>
            <person name="Andreopoulos B."/>
            <person name="Lu D."/>
            <person name="Skrede I."/>
            <person name="Drula E."/>
            <person name="Henrissat B."/>
            <person name="Morin E."/>
            <person name="Kohler A."/>
            <person name="Barry K."/>
            <person name="LaButti K."/>
            <person name="Morin E."/>
            <person name="Salamov A."/>
            <person name="Lipzen A."/>
            <person name="Mereny Z."/>
            <person name="Hegedus B."/>
            <person name="Baldrian P."/>
            <person name="Stursova M."/>
            <person name="Weitz H."/>
            <person name="Taylor A."/>
            <person name="Grigoriev I.V."/>
            <person name="Nagy L.G."/>
            <person name="Martin F."/>
            <person name="Kauserud H."/>
        </authorList>
    </citation>
    <scope>NUCLEOTIDE SEQUENCE</scope>
    <source>
        <strain evidence="1">CBHHK182m</strain>
    </source>
</reference>